<comment type="caution">
    <text evidence="2">The sequence shown here is derived from an EMBL/GenBank/DDBJ whole genome shotgun (WGS) entry which is preliminary data.</text>
</comment>
<feature type="region of interest" description="Disordered" evidence="1">
    <location>
        <begin position="228"/>
        <end position="536"/>
    </location>
</feature>
<organism evidence="2 3">
    <name type="scientific">Streptomyces hiroshimensis</name>
    <dbReference type="NCBI Taxonomy" id="66424"/>
    <lineage>
        <taxon>Bacteria</taxon>
        <taxon>Bacillati</taxon>
        <taxon>Actinomycetota</taxon>
        <taxon>Actinomycetes</taxon>
        <taxon>Kitasatosporales</taxon>
        <taxon>Streptomycetaceae</taxon>
        <taxon>Streptomyces</taxon>
    </lineage>
</organism>
<keyword evidence="3" id="KW-1185">Reference proteome</keyword>
<proteinExistence type="predicted"/>
<evidence type="ECO:0000313" key="3">
    <source>
        <dbReference type="Proteomes" id="UP000659223"/>
    </source>
</evidence>
<feature type="compositionally biased region" description="Pro residues" evidence="1">
    <location>
        <begin position="341"/>
        <end position="352"/>
    </location>
</feature>
<feature type="compositionally biased region" description="Low complexity" evidence="1">
    <location>
        <begin position="239"/>
        <end position="249"/>
    </location>
</feature>
<sequence>MIDRAKVKSDKDPRQLPVCAPAVDFHTIPHQKLQAMVEHADHHKVFAAALSLNSASQAIKKLGDDLKKHMEGVVWSGEAGEAFRKWGNSMANETLRLGDYVREVDKWMGMASTSLGSARRMPKYSPEDQATVDAWLKSRPLAFGEVPMPGPGSIPIPRGDGVTGGPTQEEAYDAQRRLKENKDAAAELIKALAESYDESGKQILQAVRPNFRPMPDKVMPDRKQIDAPEHVSLPGGESDGSLAAGAARAGYGGSGSSGSVGLSDPSGSTDRPSRRPDLDLSGGIDTPTRVPVPHPGQPPVTPPDAGRPQIPAPHVPTPNWPGPARRPDPGRRPGGSIPDPVRQPTPRIPGPGPVGAGPGRRPDVRVPNTPRDGIVGGRPTARGPSMPTQPPGRAAVFGTEPPSRQGQTRPPMVPGTGFGAVPGPTAVGSGVGGTGRYKVTEPGGVVGGGVAGRSSVGGGSTHFTPGGTGLVRRGAPGEGGGTSSTRQGMAGGFLPAAGAGAVSSDRRTGGRRPDYLVEDEETWQQGGRDVVPPVIE</sequence>
<evidence type="ECO:0000313" key="2">
    <source>
        <dbReference type="EMBL" id="GGX68612.1"/>
    </source>
</evidence>
<dbReference type="Proteomes" id="UP000659223">
    <property type="component" value="Unassembled WGS sequence"/>
</dbReference>
<feature type="compositionally biased region" description="Low complexity" evidence="1">
    <location>
        <begin position="259"/>
        <end position="268"/>
    </location>
</feature>
<feature type="compositionally biased region" description="Basic and acidic residues" evidence="1">
    <location>
        <begin position="504"/>
        <end position="515"/>
    </location>
</feature>
<reference evidence="3" key="1">
    <citation type="journal article" date="2019" name="Int. J. Syst. Evol. Microbiol.">
        <title>The Global Catalogue of Microorganisms (GCM) 10K type strain sequencing project: providing services to taxonomists for standard genome sequencing and annotation.</title>
        <authorList>
            <consortium name="The Broad Institute Genomics Platform"/>
            <consortium name="The Broad Institute Genome Sequencing Center for Infectious Disease"/>
            <person name="Wu L."/>
            <person name="Ma J."/>
        </authorList>
    </citation>
    <scope>NUCLEOTIDE SEQUENCE [LARGE SCALE GENOMIC DNA]</scope>
    <source>
        <strain evidence="3">JCM 4586</strain>
    </source>
</reference>
<gene>
    <name evidence="2" type="ORF">GCM10010324_11740</name>
</gene>
<evidence type="ECO:0000256" key="1">
    <source>
        <dbReference type="SAM" id="MobiDB-lite"/>
    </source>
</evidence>
<accession>A0ABQ2Y814</accession>
<feature type="compositionally biased region" description="Pro residues" evidence="1">
    <location>
        <begin position="290"/>
        <end position="302"/>
    </location>
</feature>
<dbReference type="EMBL" id="BMUT01000002">
    <property type="protein sequence ID" value="GGX68612.1"/>
    <property type="molecule type" value="Genomic_DNA"/>
</dbReference>
<protein>
    <submittedName>
        <fullName evidence="2">Uncharacterized protein</fullName>
    </submittedName>
</protein>
<name>A0ABQ2Y814_9ACTN</name>
<feature type="compositionally biased region" description="Gly residues" evidence="1">
    <location>
        <begin position="444"/>
        <end position="460"/>
    </location>
</feature>
<feature type="compositionally biased region" description="Low complexity" evidence="1">
    <location>
        <begin position="492"/>
        <end position="501"/>
    </location>
</feature>
<feature type="compositionally biased region" description="Pro residues" evidence="1">
    <location>
        <begin position="310"/>
        <end position="321"/>
    </location>
</feature>